<protein>
    <submittedName>
        <fullName evidence="2">Uncharacterized protein</fullName>
    </submittedName>
</protein>
<reference evidence="2 3" key="1">
    <citation type="submission" date="2020-06" db="EMBL/GenBank/DDBJ databases">
        <authorList>
            <person name="Li R."/>
            <person name="Bekaert M."/>
        </authorList>
    </citation>
    <scope>NUCLEOTIDE SEQUENCE [LARGE SCALE GENOMIC DNA]</scope>
    <source>
        <strain evidence="3">wild</strain>
    </source>
</reference>
<name>A0A6J8BKE7_MYTCO</name>
<proteinExistence type="predicted"/>
<gene>
    <name evidence="2" type="ORF">MCOR_18931</name>
</gene>
<feature type="region of interest" description="Disordered" evidence="1">
    <location>
        <begin position="140"/>
        <end position="159"/>
    </location>
</feature>
<organism evidence="2 3">
    <name type="scientific">Mytilus coruscus</name>
    <name type="common">Sea mussel</name>
    <dbReference type="NCBI Taxonomy" id="42192"/>
    <lineage>
        <taxon>Eukaryota</taxon>
        <taxon>Metazoa</taxon>
        <taxon>Spiralia</taxon>
        <taxon>Lophotrochozoa</taxon>
        <taxon>Mollusca</taxon>
        <taxon>Bivalvia</taxon>
        <taxon>Autobranchia</taxon>
        <taxon>Pteriomorphia</taxon>
        <taxon>Mytilida</taxon>
        <taxon>Mytiloidea</taxon>
        <taxon>Mytilidae</taxon>
        <taxon>Mytilinae</taxon>
        <taxon>Mytilus</taxon>
    </lineage>
</organism>
<evidence type="ECO:0000313" key="2">
    <source>
        <dbReference type="EMBL" id="CAC5383159.1"/>
    </source>
</evidence>
<accession>A0A6J8BKE7</accession>
<dbReference type="EMBL" id="CACVKT020003353">
    <property type="protein sequence ID" value="CAC5383159.1"/>
    <property type="molecule type" value="Genomic_DNA"/>
</dbReference>
<sequence length="159" mass="17761">MPMPKEMLFPRANFPSLRTVVPRSSFFSFMDLQLVIQIADEVIIDEDEKVEDTSIVVDRSFNVPEPVLEESLQDESIGDITVDHNPTTEYHVVDFGSNRGKRNLVDTDGFSFTVKVKQNSKAAVYGVSTSAIVKTAMRTHADPTAPEASRPNPNYLVRT</sequence>
<dbReference type="OrthoDB" id="6158810at2759"/>
<dbReference type="Proteomes" id="UP000507470">
    <property type="component" value="Unassembled WGS sequence"/>
</dbReference>
<evidence type="ECO:0000256" key="1">
    <source>
        <dbReference type="SAM" id="MobiDB-lite"/>
    </source>
</evidence>
<keyword evidence="3" id="KW-1185">Reference proteome</keyword>
<dbReference type="AlphaFoldDB" id="A0A6J8BKE7"/>
<evidence type="ECO:0000313" key="3">
    <source>
        <dbReference type="Proteomes" id="UP000507470"/>
    </source>
</evidence>